<dbReference type="PANTHER" id="PTHR12001">
    <property type="entry name" value="GERANYLGERANYL PYROPHOSPHATE SYNTHASE"/>
    <property type="match status" value="1"/>
</dbReference>
<dbReference type="SFLD" id="SFLDS00005">
    <property type="entry name" value="Isoprenoid_Synthase_Type_I"/>
    <property type="match status" value="1"/>
</dbReference>
<dbReference type="HOGENOM" id="CLU_014015_2_1_2"/>
<dbReference type="GO" id="GO:0046872">
    <property type="term" value="F:metal ion binding"/>
    <property type="evidence" value="ECO:0007669"/>
    <property type="project" value="UniProtKB-KW"/>
</dbReference>
<evidence type="ECO:0000256" key="5">
    <source>
        <dbReference type="ARBA" id="ARBA00022842"/>
    </source>
</evidence>
<evidence type="ECO:0000256" key="3">
    <source>
        <dbReference type="ARBA" id="ARBA00022679"/>
    </source>
</evidence>
<evidence type="ECO:0000256" key="4">
    <source>
        <dbReference type="ARBA" id="ARBA00022723"/>
    </source>
</evidence>
<dbReference type="CDD" id="cd00685">
    <property type="entry name" value="Trans_IPPS_HT"/>
    <property type="match status" value="1"/>
</dbReference>
<protein>
    <submittedName>
        <fullName evidence="7">Geranylgeranyl pyrophosphate synthase</fullName>
    </submittedName>
</protein>
<dbReference type="eggNOG" id="arCOG01726">
    <property type="taxonomic scope" value="Archaea"/>
</dbReference>
<dbReference type="GO" id="GO:0004659">
    <property type="term" value="F:prenyltransferase activity"/>
    <property type="evidence" value="ECO:0007669"/>
    <property type="project" value="InterPro"/>
</dbReference>
<proteinExistence type="inferred from homology"/>
<name>H2C8T5_9CREN</name>
<dbReference type="Gene3D" id="1.10.600.10">
    <property type="entry name" value="Farnesyl Diphosphate Synthase"/>
    <property type="match status" value="1"/>
</dbReference>
<dbReference type="AlphaFoldDB" id="H2C8T5"/>
<dbReference type="InterPro" id="IPR000092">
    <property type="entry name" value="Polyprenyl_synt"/>
</dbReference>
<dbReference type="RefSeq" id="WP_009075116.1">
    <property type="nucleotide sequence ID" value="NZ_JH597770.1"/>
</dbReference>
<dbReference type="NCBIfam" id="NF041003">
    <property type="entry name" value="GGPP_syn"/>
    <property type="match status" value="1"/>
</dbReference>
<dbReference type="GO" id="GO:0008299">
    <property type="term" value="P:isoprenoid biosynthetic process"/>
    <property type="evidence" value="ECO:0007669"/>
    <property type="project" value="InterPro"/>
</dbReference>
<evidence type="ECO:0000256" key="2">
    <source>
        <dbReference type="ARBA" id="ARBA00006706"/>
    </source>
</evidence>
<evidence type="ECO:0000313" key="7">
    <source>
        <dbReference type="EMBL" id="EHP68561.1"/>
    </source>
</evidence>
<dbReference type="SFLD" id="SFLDG01017">
    <property type="entry name" value="Polyprenyl_Transferase_Like"/>
    <property type="match status" value="1"/>
</dbReference>
<dbReference type="InterPro" id="IPR033749">
    <property type="entry name" value="Polyprenyl_synt_CS"/>
</dbReference>
<evidence type="ECO:0000313" key="8">
    <source>
        <dbReference type="Proteomes" id="UP000003980"/>
    </source>
</evidence>
<sequence>MLEEYSRQVIEEVEKRIRQYLSGDVHELYEASRYLIEAGGKRLRPLMLVASSDLFHGDRKRSYLAGSAVEVLHNFTLIHDDIMDQDTLRRGRPTVHVKWGVPMAILAGDLLHAKAFEMLIDSVSGLDEARANDALRLFAKSVIELSEGQALDMQFEERWDVTEREYIEMVRKKTAQLFACSASLGGIIGGGTEKDVKNLFLYGEKIGISFQIVDDILGLTADERELGKPVYSDLREGKKTILLIKALRDASEEERKRILAGVKSNDQGKLRDAASLVLTISLEYATRLSESYKTEALQALSLVKSDNEEVKKLLMEVAELVTKRRK</sequence>
<dbReference type="InterPro" id="IPR008949">
    <property type="entry name" value="Isoprenoid_synthase_dom_sf"/>
</dbReference>
<organism evidence="7 8">
    <name type="scientific">Metallosphaera yellowstonensis MK1</name>
    <dbReference type="NCBI Taxonomy" id="671065"/>
    <lineage>
        <taxon>Archaea</taxon>
        <taxon>Thermoproteota</taxon>
        <taxon>Thermoprotei</taxon>
        <taxon>Sulfolobales</taxon>
        <taxon>Sulfolobaceae</taxon>
        <taxon>Metallosphaera</taxon>
    </lineage>
</organism>
<dbReference type="SUPFAM" id="SSF48576">
    <property type="entry name" value="Terpenoid synthases"/>
    <property type="match status" value="1"/>
</dbReference>
<accession>H2C8T5</accession>
<comment type="cofactor">
    <cofactor evidence="1">
        <name>Mg(2+)</name>
        <dbReference type="ChEBI" id="CHEBI:18420"/>
    </cofactor>
</comment>
<gene>
    <name evidence="7" type="ORF">MetMK1DRAFT_00030020</name>
</gene>
<keyword evidence="8" id="KW-1185">Reference proteome</keyword>
<keyword evidence="4" id="KW-0479">Metal-binding</keyword>
<dbReference type="Pfam" id="PF00348">
    <property type="entry name" value="polyprenyl_synt"/>
    <property type="match status" value="1"/>
</dbReference>
<dbReference type="PROSITE" id="PS00723">
    <property type="entry name" value="POLYPRENYL_SYNTHASE_1"/>
    <property type="match status" value="1"/>
</dbReference>
<dbReference type="PANTHER" id="PTHR12001:SF85">
    <property type="entry name" value="SHORT CHAIN ISOPRENYL DIPHOSPHATE SYNTHASE"/>
    <property type="match status" value="1"/>
</dbReference>
<dbReference type="PROSITE" id="PS00444">
    <property type="entry name" value="POLYPRENYL_SYNTHASE_2"/>
    <property type="match status" value="1"/>
</dbReference>
<comment type="similarity">
    <text evidence="2 6">Belongs to the FPP/GGPP synthase family.</text>
</comment>
<evidence type="ECO:0000256" key="1">
    <source>
        <dbReference type="ARBA" id="ARBA00001946"/>
    </source>
</evidence>
<evidence type="ECO:0000256" key="6">
    <source>
        <dbReference type="RuleBase" id="RU004466"/>
    </source>
</evidence>
<dbReference type="EMBL" id="JH597770">
    <property type="protein sequence ID" value="EHP68561.1"/>
    <property type="molecule type" value="Genomic_DNA"/>
</dbReference>
<dbReference type="Proteomes" id="UP000003980">
    <property type="component" value="Unassembled WGS sequence"/>
</dbReference>
<reference evidence="7 8" key="1">
    <citation type="submission" date="2012-01" db="EMBL/GenBank/DDBJ databases">
        <title>Improved High-Quality Draft sequence of Metallosphaera yellowstonensis MK1.</title>
        <authorList>
            <consortium name="US DOE Joint Genome Institute"/>
            <person name="Lucas S."/>
            <person name="Han J."/>
            <person name="Cheng J.-F."/>
            <person name="Goodwin L."/>
            <person name="Pitluck S."/>
            <person name="Peters L."/>
            <person name="Teshima H."/>
            <person name="Detter J.C."/>
            <person name="Han C."/>
            <person name="Tapia R."/>
            <person name="Land M."/>
            <person name="Hauser L."/>
            <person name="Kyrpides N."/>
            <person name="Kozubal M."/>
            <person name="Macur R.E."/>
            <person name="Jay Z."/>
            <person name="Inskeep W."/>
            <person name="Woyke T."/>
        </authorList>
    </citation>
    <scope>NUCLEOTIDE SEQUENCE [LARGE SCALE GENOMIC DNA]</scope>
    <source>
        <strain evidence="7 8">MK1</strain>
    </source>
</reference>
<dbReference type="OrthoDB" id="26738at2157"/>
<keyword evidence="3 6" id="KW-0808">Transferase</keyword>
<keyword evidence="5" id="KW-0460">Magnesium</keyword>
<dbReference type="STRING" id="671065.MetMK1DRAFT_00030020"/>
<dbReference type="InterPro" id="IPR053504">
    <property type="entry name" value="GGPP_synthase"/>
</dbReference>